<comment type="caution">
    <text evidence="1">The sequence shown here is derived from an EMBL/GenBank/DDBJ whole genome shotgun (WGS) entry which is preliminary data.</text>
</comment>
<evidence type="ECO:0000313" key="2">
    <source>
        <dbReference type="Proteomes" id="UP001266305"/>
    </source>
</evidence>
<gene>
    <name evidence="1" type="ORF">P7K49_022048</name>
</gene>
<reference evidence="1 2" key="1">
    <citation type="submission" date="2023-05" db="EMBL/GenBank/DDBJ databases">
        <title>B98-5 Cell Line De Novo Hybrid Assembly: An Optical Mapping Approach.</title>
        <authorList>
            <person name="Kananen K."/>
            <person name="Auerbach J.A."/>
            <person name="Kautto E."/>
            <person name="Blachly J.S."/>
        </authorList>
    </citation>
    <scope>NUCLEOTIDE SEQUENCE [LARGE SCALE GENOMIC DNA]</scope>
    <source>
        <strain evidence="1">B95-8</strain>
        <tissue evidence="1">Cell line</tissue>
    </source>
</reference>
<proteinExistence type="predicted"/>
<protein>
    <submittedName>
        <fullName evidence="1">Uncharacterized protein</fullName>
    </submittedName>
</protein>
<sequence>MQKWLELEPEVPLILYVMDHDRCQQALLQIGINMMALPGGRHLDSITLPGQRQGLPHLNPD</sequence>
<dbReference type="Proteomes" id="UP001266305">
    <property type="component" value="Unassembled WGS sequence"/>
</dbReference>
<accession>A0ABQ9UUF3</accession>
<organism evidence="1 2">
    <name type="scientific">Saguinus oedipus</name>
    <name type="common">Cotton-top tamarin</name>
    <name type="synonym">Oedipomidas oedipus</name>
    <dbReference type="NCBI Taxonomy" id="9490"/>
    <lineage>
        <taxon>Eukaryota</taxon>
        <taxon>Metazoa</taxon>
        <taxon>Chordata</taxon>
        <taxon>Craniata</taxon>
        <taxon>Vertebrata</taxon>
        <taxon>Euteleostomi</taxon>
        <taxon>Mammalia</taxon>
        <taxon>Eutheria</taxon>
        <taxon>Euarchontoglires</taxon>
        <taxon>Primates</taxon>
        <taxon>Haplorrhini</taxon>
        <taxon>Platyrrhini</taxon>
        <taxon>Cebidae</taxon>
        <taxon>Callitrichinae</taxon>
        <taxon>Saguinus</taxon>
    </lineage>
</organism>
<name>A0ABQ9UUF3_SAGOE</name>
<keyword evidence="2" id="KW-1185">Reference proteome</keyword>
<evidence type="ECO:0000313" key="1">
    <source>
        <dbReference type="EMBL" id="KAK2100700.1"/>
    </source>
</evidence>
<dbReference type="EMBL" id="JASSZA010000010">
    <property type="protein sequence ID" value="KAK2100700.1"/>
    <property type="molecule type" value="Genomic_DNA"/>
</dbReference>